<dbReference type="InterPro" id="IPR001387">
    <property type="entry name" value="Cro/C1-type_HTH"/>
</dbReference>
<reference evidence="2 3" key="1">
    <citation type="submission" date="2017-04" db="EMBL/GenBank/DDBJ databases">
        <authorList>
            <person name="Afonso C.L."/>
            <person name="Miller P.J."/>
            <person name="Scott M.A."/>
            <person name="Spackman E."/>
            <person name="Goraichik I."/>
            <person name="Dimitrov K.M."/>
            <person name="Suarez D.L."/>
            <person name="Swayne D.E."/>
        </authorList>
    </citation>
    <scope>NUCLEOTIDE SEQUENCE [LARGE SCALE GENOMIC DNA]</scope>
    <source>
        <strain evidence="2 3">DSM 19625</strain>
    </source>
</reference>
<dbReference type="SUPFAM" id="SSF47413">
    <property type="entry name" value="lambda repressor-like DNA-binding domains"/>
    <property type="match status" value="1"/>
</dbReference>
<dbReference type="AlphaFoldDB" id="A0A1W2AIC2"/>
<evidence type="ECO:0000259" key="1">
    <source>
        <dbReference type="PROSITE" id="PS50943"/>
    </source>
</evidence>
<dbReference type="Proteomes" id="UP000192678">
    <property type="component" value="Unassembled WGS sequence"/>
</dbReference>
<evidence type="ECO:0000313" key="3">
    <source>
        <dbReference type="Proteomes" id="UP000192678"/>
    </source>
</evidence>
<dbReference type="EMBL" id="FWYB01000001">
    <property type="protein sequence ID" value="SMC60374.1"/>
    <property type="molecule type" value="Genomic_DNA"/>
</dbReference>
<evidence type="ECO:0000313" key="2">
    <source>
        <dbReference type="EMBL" id="SMC60374.1"/>
    </source>
</evidence>
<sequence>MKVEFKKHYEIIGNNVRKFRKELGWSQEELAQRCSVNAAKISRIENARSDYMHSTLLEVCRALGKELVEMIKE</sequence>
<dbReference type="CDD" id="cd00093">
    <property type="entry name" value="HTH_XRE"/>
    <property type="match status" value="1"/>
</dbReference>
<gene>
    <name evidence="2" type="ORF">SAMN04488101_101640</name>
</gene>
<dbReference type="SMART" id="SM00530">
    <property type="entry name" value="HTH_XRE"/>
    <property type="match status" value="1"/>
</dbReference>
<dbReference type="Pfam" id="PF13560">
    <property type="entry name" value="HTH_31"/>
    <property type="match status" value="1"/>
</dbReference>
<accession>A0A1W2AIC2</accession>
<dbReference type="GO" id="GO:0003677">
    <property type="term" value="F:DNA binding"/>
    <property type="evidence" value="ECO:0007669"/>
    <property type="project" value="InterPro"/>
</dbReference>
<dbReference type="InterPro" id="IPR010982">
    <property type="entry name" value="Lambda_DNA-bd_dom_sf"/>
</dbReference>
<feature type="domain" description="HTH cro/C1-type" evidence="1">
    <location>
        <begin position="16"/>
        <end position="70"/>
    </location>
</feature>
<proteinExistence type="predicted"/>
<dbReference type="RefSeq" id="WP_084287199.1">
    <property type="nucleotide sequence ID" value="NZ_FWYB01000001.1"/>
</dbReference>
<organism evidence="2 3">
    <name type="scientific">Pedobacter nyackensis</name>
    <dbReference type="NCBI Taxonomy" id="475255"/>
    <lineage>
        <taxon>Bacteria</taxon>
        <taxon>Pseudomonadati</taxon>
        <taxon>Bacteroidota</taxon>
        <taxon>Sphingobacteriia</taxon>
        <taxon>Sphingobacteriales</taxon>
        <taxon>Sphingobacteriaceae</taxon>
        <taxon>Pedobacter</taxon>
    </lineage>
</organism>
<name>A0A1W2AIC2_9SPHI</name>
<dbReference type="Gene3D" id="1.10.260.40">
    <property type="entry name" value="lambda repressor-like DNA-binding domains"/>
    <property type="match status" value="1"/>
</dbReference>
<dbReference type="STRING" id="475255.SAMN04488101_101640"/>
<dbReference type="OrthoDB" id="678057at2"/>
<dbReference type="PROSITE" id="PS50943">
    <property type="entry name" value="HTH_CROC1"/>
    <property type="match status" value="1"/>
</dbReference>
<keyword evidence="3" id="KW-1185">Reference proteome</keyword>
<protein>
    <submittedName>
        <fullName evidence="2">Helix-turn-helix domain-containing protein</fullName>
    </submittedName>
</protein>